<dbReference type="Gene3D" id="3.40.50.2000">
    <property type="entry name" value="Glycogen Phosphorylase B"/>
    <property type="match status" value="2"/>
</dbReference>
<evidence type="ECO:0000313" key="1">
    <source>
        <dbReference type="EMBL" id="GII53528.1"/>
    </source>
</evidence>
<dbReference type="RefSeq" id="WP_203943788.1">
    <property type="nucleotide sequence ID" value="NZ_BOOR01000010.1"/>
</dbReference>
<dbReference type="Pfam" id="PF13692">
    <property type="entry name" value="Glyco_trans_1_4"/>
    <property type="match status" value="1"/>
</dbReference>
<comment type="caution">
    <text evidence="1">The sequence shown here is derived from an EMBL/GenBank/DDBJ whole genome shotgun (WGS) entry which is preliminary data.</text>
</comment>
<accession>A0A8J3UYE6</accession>
<name>A0A8J3UYE6_9ACTN</name>
<evidence type="ECO:0008006" key="3">
    <source>
        <dbReference type="Google" id="ProtNLM"/>
    </source>
</evidence>
<dbReference type="CDD" id="cd03801">
    <property type="entry name" value="GT4_PimA-like"/>
    <property type="match status" value="1"/>
</dbReference>
<gene>
    <name evidence="1" type="ORF">Pth03_19170</name>
</gene>
<dbReference type="Proteomes" id="UP000605992">
    <property type="component" value="Unassembled WGS sequence"/>
</dbReference>
<protein>
    <recommendedName>
        <fullName evidence="3">Group 1 glycosyl transferase</fullName>
    </recommendedName>
</protein>
<evidence type="ECO:0000313" key="2">
    <source>
        <dbReference type="Proteomes" id="UP000605992"/>
    </source>
</evidence>
<dbReference type="SUPFAM" id="SSF53756">
    <property type="entry name" value="UDP-Glycosyltransferase/glycogen phosphorylase"/>
    <property type="match status" value="1"/>
</dbReference>
<organism evidence="1 2">
    <name type="scientific">Planotetraspora thailandica</name>
    <dbReference type="NCBI Taxonomy" id="487172"/>
    <lineage>
        <taxon>Bacteria</taxon>
        <taxon>Bacillati</taxon>
        <taxon>Actinomycetota</taxon>
        <taxon>Actinomycetes</taxon>
        <taxon>Streptosporangiales</taxon>
        <taxon>Streptosporangiaceae</taxon>
        <taxon>Planotetraspora</taxon>
    </lineage>
</organism>
<dbReference type="PANTHER" id="PTHR12526">
    <property type="entry name" value="GLYCOSYLTRANSFERASE"/>
    <property type="match status" value="1"/>
</dbReference>
<keyword evidence="2" id="KW-1185">Reference proteome</keyword>
<dbReference type="AlphaFoldDB" id="A0A8J3UYE6"/>
<proteinExistence type="predicted"/>
<dbReference type="EMBL" id="BOOR01000010">
    <property type="protein sequence ID" value="GII53528.1"/>
    <property type="molecule type" value="Genomic_DNA"/>
</dbReference>
<sequence>MTRRILVYPHSMEVGGSQLNAVELAAAVQRLGHEVLVASEPGPLVDTVKALGLEHHELDLNRRRPSRSTIRLLHSLVESRGLDVVHGYEWPPGVEAFYTALRGSGAPGAGRPVAAVCTVMSLVVAPFLPPSLAMVVGTKEIQQRNLSRFRRIHLIEPPVDVVANAPDHPVGEFRDKYGLTPGPLDIVVVCRLVPELKLEGILTAIDSVGRLAAELDLRLTIVGDGTARAQVEEHAAAANAAAGRRVVVLTGELADPRPAYAAATVCLGMGGSALRSLAFAKPLIVQGEHGFFELLTPDSEPFFLAQGWYGLGDGREEGPARFEAAVRRLYGDAELRRTLGEHGRNLVVERFSLESAARVQLDIYEQALTEPPSAGDSFGVAQGVAAYKLRRRYQRLRGTHSRDDFNAVAKERG</sequence>
<reference evidence="1" key="1">
    <citation type="submission" date="2021-01" db="EMBL/GenBank/DDBJ databases">
        <title>Whole genome shotgun sequence of Planotetraspora thailandica NBRC 104271.</title>
        <authorList>
            <person name="Komaki H."/>
            <person name="Tamura T."/>
        </authorList>
    </citation>
    <scope>NUCLEOTIDE SEQUENCE</scope>
    <source>
        <strain evidence="1">NBRC 104271</strain>
    </source>
</reference>